<dbReference type="GO" id="GO:0005737">
    <property type="term" value="C:cytoplasm"/>
    <property type="evidence" value="ECO:0007669"/>
    <property type="project" value="InterPro"/>
</dbReference>
<feature type="domain" description="Anamorsin N-terminal" evidence="1">
    <location>
        <begin position="6"/>
        <end position="117"/>
    </location>
</feature>
<proteinExistence type="predicted"/>
<name>A0AAV4XP93_CAEEX</name>
<evidence type="ECO:0000313" key="3">
    <source>
        <dbReference type="Proteomes" id="UP001054945"/>
    </source>
</evidence>
<evidence type="ECO:0000313" key="2">
    <source>
        <dbReference type="EMBL" id="GIY96942.1"/>
    </source>
</evidence>
<evidence type="ECO:0000259" key="1">
    <source>
        <dbReference type="Pfam" id="PF20922"/>
    </source>
</evidence>
<keyword evidence="3" id="KW-1185">Reference proteome</keyword>
<dbReference type="PANTHER" id="PTHR13273">
    <property type="entry name" value="ANAMORSIN"/>
    <property type="match status" value="1"/>
</dbReference>
<dbReference type="SUPFAM" id="SSF53335">
    <property type="entry name" value="S-adenosyl-L-methionine-dependent methyltransferases"/>
    <property type="match status" value="1"/>
</dbReference>
<feature type="non-terminal residue" evidence="2">
    <location>
        <position position="118"/>
    </location>
</feature>
<dbReference type="Proteomes" id="UP001054945">
    <property type="component" value="Unassembled WGS sequence"/>
</dbReference>
<sequence length="118" mass="12545">MSSSPKKILLLWGPNVMHEQVGDIVEDLEKNAGEKGLVAVENWEPLVVSGHASSSIDTVHCGALTPTLTFHPAEILAEIARVLKPGGSVVIREAEESRDHVPKLASALKLSGFVNVSS</sequence>
<dbReference type="PANTHER" id="PTHR13273:SF14">
    <property type="entry name" value="ANAMORSIN"/>
    <property type="match status" value="1"/>
</dbReference>
<dbReference type="InterPro" id="IPR007785">
    <property type="entry name" value="Anamorsin"/>
</dbReference>
<dbReference type="InterPro" id="IPR029063">
    <property type="entry name" value="SAM-dependent_MTases_sf"/>
</dbReference>
<comment type="caution">
    <text evidence="2">The sequence shown here is derived from an EMBL/GenBank/DDBJ whole genome shotgun (WGS) entry which is preliminary data.</text>
</comment>
<accession>A0AAV4XP93</accession>
<reference evidence="2 3" key="1">
    <citation type="submission" date="2021-06" db="EMBL/GenBank/DDBJ databases">
        <title>Caerostris extrusa draft genome.</title>
        <authorList>
            <person name="Kono N."/>
            <person name="Arakawa K."/>
        </authorList>
    </citation>
    <scope>NUCLEOTIDE SEQUENCE [LARGE SCALE GENOMIC DNA]</scope>
</reference>
<dbReference type="InterPro" id="IPR049011">
    <property type="entry name" value="Anamorsin_N_metazoan"/>
</dbReference>
<dbReference type="Gene3D" id="3.40.50.150">
    <property type="entry name" value="Vaccinia Virus protein VP39"/>
    <property type="match status" value="1"/>
</dbReference>
<protein>
    <submittedName>
        <fullName evidence="2">Anamorsin homolog</fullName>
    </submittedName>
</protein>
<dbReference type="Pfam" id="PF20922">
    <property type="entry name" value="Anamorsin_N"/>
    <property type="match status" value="1"/>
</dbReference>
<dbReference type="EMBL" id="BPLR01018104">
    <property type="protein sequence ID" value="GIY96942.1"/>
    <property type="molecule type" value="Genomic_DNA"/>
</dbReference>
<dbReference type="GO" id="GO:0016226">
    <property type="term" value="P:iron-sulfur cluster assembly"/>
    <property type="evidence" value="ECO:0007669"/>
    <property type="project" value="InterPro"/>
</dbReference>
<organism evidence="2 3">
    <name type="scientific">Caerostris extrusa</name>
    <name type="common">Bark spider</name>
    <name type="synonym">Caerostris bankana</name>
    <dbReference type="NCBI Taxonomy" id="172846"/>
    <lineage>
        <taxon>Eukaryota</taxon>
        <taxon>Metazoa</taxon>
        <taxon>Ecdysozoa</taxon>
        <taxon>Arthropoda</taxon>
        <taxon>Chelicerata</taxon>
        <taxon>Arachnida</taxon>
        <taxon>Araneae</taxon>
        <taxon>Araneomorphae</taxon>
        <taxon>Entelegynae</taxon>
        <taxon>Araneoidea</taxon>
        <taxon>Araneidae</taxon>
        <taxon>Caerostris</taxon>
    </lineage>
</organism>
<dbReference type="AlphaFoldDB" id="A0AAV4XP93"/>
<gene>
    <name evidence="2" type="primary">BRAFLDRAFT_58504</name>
    <name evidence="2" type="ORF">CEXT_88051</name>
</gene>
<dbReference type="GO" id="GO:0051536">
    <property type="term" value="F:iron-sulfur cluster binding"/>
    <property type="evidence" value="ECO:0007669"/>
    <property type="project" value="InterPro"/>
</dbReference>